<evidence type="ECO:0000256" key="1">
    <source>
        <dbReference type="SAM" id="Phobius"/>
    </source>
</evidence>
<protein>
    <submittedName>
        <fullName evidence="2">Mannose receptor C1</fullName>
    </submittedName>
</protein>
<dbReference type="HOGENOM" id="CLU_3375438_0_0_10"/>
<dbReference type="Proteomes" id="UP000000310">
    <property type="component" value="Chromosome"/>
</dbReference>
<keyword evidence="1" id="KW-1133">Transmembrane helix</keyword>
<accession>F0SDS7</accession>
<dbReference type="EMBL" id="CP002545">
    <property type="protein sequence ID" value="ADY51823.1"/>
    <property type="molecule type" value="Genomic_DNA"/>
</dbReference>
<keyword evidence="3" id="KW-1185">Reference proteome</keyword>
<evidence type="ECO:0000313" key="2">
    <source>
        <dbReference type="EMBL" id="ADY51823.1"/>
    </source>
</evidence>
<dbReference type="NCBIfam" id="TIGR01167">
    <property type="entry name" value="LPXTG_anchor"/>
    <property type="match status" value="1"/>
</dbReference>
<reference evidence="3" key="2">
    <citation type="submission" date="2011-02" db="EMBL/GenBank/DDBJ databases">
        <title>The complete genome of Pedobacter saltans DSM 12145.</title>
        <authorList>
            <consortium name="US DOE Joint Genome Institute (JGI-PGF)"/>
            <person name="Lucas S."/>
            <person name="Copeland A."/>
            <person name="Lapidus A."/>
            <person name="Bruce D."/>
            <person name="Goodwin L."/>
            <person name="Pitluck S."/>
            <person name="Kyrpides N."/>
            <person name="Mavromatis K."/>
            <person name="Pagani I."/>
            <person name="Ivanova N."/>
            <person name="Ovchinnikova G."/>
            <person name="Lu M."/>
            <person name="Detter J.C."/>
            <person name="Han C."/>
            <person name="Land M."/>
            <person name="Hauser L."/>
            <person name="Markowitz V."/>
            <person name="Cheng J.-F."/>
            <person name="Hugenholtz P."/>
            <person name="Woyke T."/>
            <person name="Wu D."/>
            <person name="Tindall B."/>
            <person name="Pomrenke H.G."/>
            <person name="Brambilla E."/>
            <person name="Klenk H.-P."/>
            <person name="Eisen J.A."/>
        </authorList>
    </citation>
    <scope>NUCLEOTIDE SEQUENCE [LARGE SCALE GENOMIC DNA]</scope>
    <source>
        <strain evidence="3">ATCC 51119 / DSM 12145 / JCM 21818 / LMG 10337 / NBRC 100064 / NCIMB 13643</strain>
    </source>
</reference>
<dbReference type="STRING" id="762903.Pedsa_1256"/>
<reference evidence="2 3" key="1">
    <citation type="journal article" date="2011" name="Stand. Genomic Sci.">
        <title>Complete genome sequence of the gliding, heparinolytic Pedobacter saltans type strain (113).</title>
        <authorList>
            <person name="Liolios K."/>
            <person name="Sikorski J."/>
            <person name="Lu M."/>
            <person name="Nolan M."/>
            <person name="Lapidus A."/>
            <person name="Lucas S."/>
            <person name="Hammon N."/>
            <person name="Deshpande S."/>
            <person name="Cheng J.F."/>
            <person name="Tapia R."/>
            <person name="Han C."/>
            <person name="Goodwin L."/>
            <person name="Pitluck S."/>
            <person name="Huntemann M."/>
            <person name="Ivanova N."/>
            <person name="Pagani I."/>
            <person name="Mavromatis K."/>
            <person name="Ovchinikova G."/>
            <person name="Pati A."/>
            <person name="Chen A."/>
            <person name="Palaniappan K."/>
            <person name="Land M."/>
            <person name="Hauser L."/>
            <person name="Brambilla E.M."/>
            <person name="Kotsyurbenko O."/>
            <person name="Rohde M."/>
            <person name="Tindall B.J."/>
            <person name="Abt B."/>
            <person name="Goker M."/>
            <person name="Detter J.C."/>
            <person name="Woyke T."/>
            <person name="Bristow J."/>
            <person name="Eisen J.A."/>
            <person name="Markowitz V."/>
            <person name="Hugenholtz P."/>
            <person name="Klenk H.P."/>
            <person name="Kyrpides N.C."/>
        </authorList>
    </citation>
    <scope>NUCLEOTIDE SEQUENCE [LARGE SCALE GENOMIC DNA]</scope>
    <source>
        <strain evidence="3">ATCC 51119 / DSM 12145 / JCM 21818 / LMG 10337 / NBRC 100064 / NCIMB 13643</strain>
    </source>
</reference>
<keyword evidence="1" id="KW-0812">Transmembrane</keyword>
<proteinExistence type="predicted"/>
<dbReference type="KEGG" id="psn:Pedsa_1256"/>
<gene>
    <name evidence="2" type="ordered locus">Pedsa_1256</name>
</gene>
<keyword evidence="1" id="KW-0472">Membrane</keyword>
<feature type="transmembrane region" description="Helical" evidence="1">
    <location>
        <begin position="6"/>
        <end position="22"/>
    </location>
</feature>
<name>F0SDS7_PSESL</name>
<evidence type="ECO:0000313" key="3">
    <source>
        <dbReference type="Proteomes" id="UP000000310"/>
    </source>
</evidence>
<sequence length="34" mass="3878">MFVPIIIGIVFLVLVVGGYYAIRKKNNKDINLKK</sequence>
<organism evidence="2 3">
    <name type="scientific">Pseudopedobacter saltans (strain ATCC 51119 / DSM 12145 / JCM 21818 / CCUG 39354 / LMG 10337 / NBRC 100064 / NCIMB 13643)</name>
    <name type="common">Pedobacter saltans</name>
    <dbReference type="NCBI Taxonomy" id="762903"/>
    <lineage>
        <taxon>Bacteria</taxon>
        <taxon>Pseudomonadati</taxon>
        <taxon>Bacteroidota</taxon>
        <taxon>Sphingobacteriia</taxon>
        <taxon>Sphingobacteriales</taxon>
        <taxon>Sphingobacteriaceae</taxon>
        <taxon>Pseudopedobacter</taxon>
    </lineage>
</organism>
<dbReference type="AlphaFoldDB" id="F0SDS7"/>
<keyword evidence="2" id="KW-0675">Receptor</keyword>